<sequence>MSEQSAPRQGPDWRTAGWPIPVTTAFDFPDLEVRTTIGAVSGVYATSLGLARGVSASFSALSRGEVVDMTALLAEARHHALQRVVGEAQRHGGNALLGVRFDSNEVGQGQIIEIHCYGTAVVVGARRP</sequence>
<proteinExistence type="inferred from homology"/>
<comment type="caution">
    <text evidence="2">The sequence shown here is derived from an EMBL/GenBank/DDBJ whole genome shotgun (WGS) entry which is preliminary data.</text>
</comment>
<dbReference type="InterPro" id="IPR035439">
    <property type="entry name" value="UPF0145_dom_sf"/>
</dbReference>
<evidence type="ECO:0000256" key="1">
    <source>
        <dbReference type="ARBA" id="ARBA00010751"/>
    </source>
</evidence>
<dbReference type="Pfam" id="PF01906">
    <property type="entry name" value="YbjQ_1"/>
    <property type="match status" value="1"/>
</dbReference>
<keyword evidence="3" id="KW-1185">Reference proteome</keyword>
<comment type="similarity">
    <text evidence="1">Belongs to the UPF0145 family.</text>
</comment>
<name>A0ABS2CRJ5_9MICO</name>
<gene>
    <name evidence="2" type="ORF">JQN70_19095</name>
</gene>
<dbReference type="SUPFAM" id="SSF117782">
    <property type="entry name" value="YbjQ-like"/>
    <property type="match status" value="1"/>
</dbReference>
<dbReference type="RefSeq" id="WP_204132980.1">
    <property type="nucleotide sequence ID" value="NZ_JAFDVD010000027.1"/>
</dbReference>
<dbReference type="InterPro" id="IPR002765">
    <property type="entry name" value="UPF0145_YbjQ-like"/>
</dbReference>
<dbReference type="Proteomes" id="UP001430172">
    <property type="component" value="Unassembled WGS sequence"/>
</dbReference>
<dbReference type="EMBL" id="JAFDVD010000027">
    <property type="protein sequence ID" value="MBM6402507.1"/>
    <property type="molecule type" value="Genomic_DNA"/>
</dbReference>
<reference evidence="2" key="1">
    <citation type="submission" date="2021-02" db="EMBL/GenBank/DDBJ databases">
        <title>Phycicoccus sp. MQZ13P-5T, whole genome shotgun sequence.</title>
        <authorList>
            <person name="Tuo L."/>
        </authorList>
    </citation>
    <scope>NUCLEOTIDE SEQUENCE</scope>
    <source>
        <strain evidence="2">MQZ13P-5</strain>
    </source>
</reference>
<dbReference type="Gene3D" id="3.30.110.70">
    <property type="entry name" value="Hypothetical protein apc22750. Chain B"/>
    <property type="match status" value="1"/>
</dbReference>
<dbReference type="PANTHER" id="PTHR34068">
    <property type="entry name" value="UPF0145 PROTEIN YBJQ"/>
    <property type="match status" value="1"/>
</dbReference>
<evidence type="ECO:0000313" key="2">
    <source>
        <dbReference type="EMBL" id="MBM6402507.1"/>
    </source>
</evidence>
<dbReference type="PANTHER" id="PTHR34068:SF2">
    <property type="entry name" value="UPF0145 PROTEIN SCO3412"/>
    <property type="match status" value="1"/>
</dbReference>
<evidence type="ECO:0000313" key="3">
    <source>
        <dbReference type="Proteomes" id="UP001430172"/>
    </source>
</evidence>
<organism evidence="2 3">
    <name type="scientific">Phycicoccus sonneratiae</name>
    <dbReference type="NCBI Taxonomy" id="2807628"/>
    <lineage>
        <taxon>Bacteria</taxon>
        <taxon>Bacillati</taxon>
        <taxon>Actinomycetota</taxon>
        <taxon>Actinomycetes</taxon>
        <taxon>Micrococcales</taxon>
        <taxon>Intrasporangiaceae</taxon>
        <taxon>Phycicoccus</taxon>
    </lineage>
</organism>
<protein>
    <submittedName>
        <fullName evidence="2">Heavy metal-binding domain-containing protein</fullName>
    </submittedName>
</protein>
<accession>A0ABS2CRJ5</accession>